<dbReference type="Proteomes" id="UP000549617">
    <property type="component" value="Unassembled WGS sequence"/>
</dbReference>
<dbReference type="AlphaFoldDB" id="A0A7W9AFP4"/>
<organism evidence="1 2">
    <name type="scientific">Sphingobium boeckii</name>
    <dbReference type="NCBI Taxonomy" id="1082345"/>
    <lineage>
        <taxon>Bacteria</taxon>
        <taxon>Pseudomonadati</taxon>
        <taxon>Pseudomonadota</taxon>
        <taxon>Alphaproteobacteria</taxon>
        <taxon>Sphingomonadales</taxon>
        <taxon>Sphingomonadaceae</taxon>
        <taxon>Sphingobium</taxon>
    </lineage>
</organism>
<gene>
    <name evidence="1" type="ORF">FHS49_000756</name>
</gene>
<reference evidence="1 2" key="1">
    <citation type="submission" date="2020-08" db="EMBL/GenBank/DDBJ databases">
        <title>Genomic Encyclopedia of Type Strains, Phase IV (KMG-IV): sequencing the most valuable type-strain genomes for metagenomic binning, comparative biology and taxonomic classification.</title>
        <authorList>
            <person name="Goeker M."/>
        </authorList>
    </citation>
    <scope>NUCLEOTIDE SEQUENCE [LARGE SCALE GENOMIC DNA]</scope>
    <source>
        <strain evidence="1 2">DSM 25079</strain>
    </source>
</reference>
<name>A0A7W9AFP4_9SPHN</name>
<dbReference type="RefSeq" id="WP_184015350.1">
    <property type="nucleotide sequence ID" value="NZ_JACIJC010000001.1"/>
</dbReference>
<dbReference type="EMBL" id="JACIJC010000001">
    <property type="protein sequence ID" value="MBB5684765.1"/>
    <property type="molecule type" value="Genomic_DNA"/>
</dbReference>
<comment type="caution">
    <text evidence="1">The sequence shown here is derived from an EMBL/GenBank/DDBJ whole genome shotgun (WGS) entry which is preliminary data.</text>
</comment>
<proteinExistence type="predicted"/>
<keyword evidence="2" id="KW-1185">Reference proteome</keyword>
<protein>
    <submittedName>
        <fullName evidence="1">Uncharacterized protein</fullName>
    </submittedName>
</protein>
<sequence length="118" mass="13163">MVTFSIKSELSERIEIFDDASVGNLHSNRQLLGSPEQMGQARWRVSGESNAQLPLKLLGTLAQRDEIPRHVSICQMQDMLDLVIIVDGPTQDSARIIGEKMHSIVGVKSVETIWTPHE</sequence>
<accession>A0A7W9AFP4</accession>
<evidence type="ECO:0000313" key="2">
    <source>
        <dbReference type="Proteomes" id="UP000549617"/>
    </source>
</evidence>
<evidence type="ECO:0000313" key="1">
    <source>
        <dbReference type="EMBL" id="MBB5684765.1"/>
    </source>
</evidence>